<dbReference type="Pfam" id="PF06925">
    <property type="entry name" value="MGDG_synth"/>
    <property type="match status" value="1"/>
</dbReference>
<evidence type="ECO:0000256" key="2">
    <source>
        <dbReference type="ARBA" id="ARBA00022676"/>
    </source>
</evidence>
<dbReference type="SUPFAM" id="SSF53756">
    <property type="entry name" value="UDP-Glycosyltransferase/glycogen phosphorylase"/>
    <property type="match status" value="1"/>
</dbReference>
<dbReference type="STRING" id="1121291.SAMN02745134_01689"/>
<evidence type="ECO:0000313" key="7">
    <source>
        <dbReference type="Proteomes" id="UP000192468"/>
    </source>
</evidence>
<gene>
    <name evidence="6" type="ORF">SAMN02745134_01689</name>
</gene>
<evidence type="ECO:0000259" key="4">
    <source>
        <dbReference type="Pfam" id="PF00534"/>
    </source>
</evidence>
<evidence type="ECO:0000256" key="3">
    <source>
        <dbReference type="ARBA" id="ARBA00022679"/>
    </source>
</evidence>
<dbReference type="GO" id="GO:0016020">
    <property type="term" value="C:membrane"/>
    <property type="evidence" value="ECO:0007669"/>
    <property type="project" value="GOC"/>
</dbReference>
<keyword evidence="2" id="KW-0328">Glycosyltransferase</keyword>
<dbReference type="EMBL" id="FWXH01000004">
    <property type="protein sequence ID" value="SMC22692.1"/>
    <property type="molecule type" value="Genomic_DNA"/>
</dbReference>
<keyword evidence="7" id="KW-1185">Reference proteome</keyword>
<proteinExistence type="inferred from homology"/>
<evidence type="ECO:0000259" key="5">
    <source>
        <dbReference type="Pfam" id="PF06925"/>
    </source>
</evidence>
<name>A0A1W1XFX5_9CLOT</name>
<feature type="domain" description="Glycosyl transferase family 1" evidence="4">
    <location>
        <begin position="211"/>
        <end position="350"/>
    </location>
</feature>
<accession>A0A1W1XFX5</accession>
<dbReference type="Proteomes" id="UP000192468">
    <property type="component" value="Unassembled WGS sequence"/>
</dbReference>
<sequence>MKKNILIISSNHTGNGHKSITEALCEKFKMRENVNVHVVDGFSLGGKPLIAVGKSYGVITRNAEGLWDLIFDVSSVKPELINEIIEITIKEKFIKLIEEIKPDLILSVHPNFNGSIINLLDKYNYKIPVVTLIADLISISPLWADKRAEYIISPTVEAKDKCLQYGIPNNRIRVLGLPVRSRFHYNNITNLKQSKEDRKRLNCLIMSGGEGVGNMKKVANILLKNFDCNVNIIAGRNKQLKKKLELSLTHIYGDRVKVHGFVDNIQELMITSDIAFTRASPNVMLEVASCNVPFIITGALPGQEEGNPYFAEKYNLGIYCNNIKNIYNVVCELEKNNNEKLEEIKRAQRKYINFNSAEDVVDFIDSIPVDRSKISVLRSV</sequence>
<reference evidence="6 7" key="1">
    <citation type="submission" date="2017-04" db="EMBL/GenBank/DDBJ databases">
        <authorList>
            <person name="Afonso C.L."/>
            <person name="Miller P.J."/>
            <person name="Scott M.A."/>
            <person name="Spackman E."/>
            <person name="Goraichik I."/>
            <person name="Dimitrov K.M."/>
            <person name="Suarez D.L."/>
            <person name="Swayne D.E."/>
        </authorList>
    </citation>
    <scope>NUCLEOTIDE SEQUENCE [LARGE SCALE GENOMIC DNA]</scope>
    <source>
        <strain evidence="6 7">DSM 12555</strain>
    </source>
</reference>
<dbReference type="PANTHER" id="PTHR43025">
    <property type="entry name" value="MONOGALACTOSYLDIACYLGLYCEROL SYNTHASE"/>
    <property type="match status" value="1"/>
</dbReference>
<evidence type="ECO:0000313" key="6">
    <source>
        <dbReference type="EMBL" id="SMC22692.1"/>
    </source>
</evidence>
<dbReference type="GO" id="GO:0016758">
    <property type="term" value="F:hexosyltransferase activity"/>
    <property type="evidence" value="ECO:0007669"/>
    <property type="project" value="InterPro"/>
</dbReference>
<dbReference type="Gene3D" id="3.40.50.2000">
    <property type="entry name" value="Glycogen Phosphorylase B"/>
    <property type="match status" value="2"/>
</dbReference>
<comment type="similarity">
    <text evidence="1">Belongs to the glycosyltransferase 28 family.</text>
</comment>
<dbReference type="PANTHER" id="PTHR43025:SF3">
    <property type="entry name" value="MONOGALACTOSYLDIACYLGLYCEROL SYNTHASE 1, CHLOROPLASTIC"/>
    <property type="match status" value="1"/>
</dbReference>
<dbReference type="InterPro" id="IPR050519">
    <property type="entry name" value="Glycosyltransf_28_UgtP"/>
</dbReference>
<dbReference type="OrthoDB" id="9815663at2"/>
<dbReference type="AlphaFoldDB" id="A0A1W1XFX5"/>
<dbReference type="RefSeq" id="WP_084115172.1">
    <property type="nucleotide sequence ID" value="NZ_FWXH01000004.1"/>
</dbReference>
<dbReference type="InterPro" id="IPR009695">
    <property type="entry name" value="Diacylglyc_glucosyltr_N"/>
</dbReference>
<protein>
    <submittedName>
        <fullName evidence="6">Processive 1,2-diacylglycerol beta-glucosyltransferase</fullName>
    </submittedName>
</protein>
<evidence type="ECO:0000256" key="1">
    <source>
        <dbReference type="ARBA" id="ARBA00006962"/>
    </source>
</evidence>
<keyword evidence="3 6" id="KW-0808">Transferase</keyword>
<dbReference type="GO" id="GO:0009247">
    <property type="term" value="P:glycolipid biosynthetic process"/>
    <property type="evidence" value="ECO:0007669"/>
    <property type="project" value="InterPro"/>
</dbReference>
<organism evidence="6 7">
    <name type="scientific">Clostridium acidisoli DSM 12555</name>
    <dbReference type="NCBI Taxonomy" id="1121291"/>
    <lineage>
        <taxon>Bacteria</taxon>
        <taxon>Bacillati</taxon>
        <taxon>Bacillota</taxon>
        <taxon>Clostridia</taxon>
        <taxon>Eubacteriales</taxon>
        <taxon>Clostridiaceae</taxon>
        <taxon>Clostridium</taxon>
    </lineage>
</organism>
<dbReference type="InterPro" id="IPR001296">
    <property type="entry name" value="Glyco_trans_1"/>
</dbReference>
<dbReference type="Pfam" id="PF00534">
    <property type="entry name" value="Glycos_transf_1"/>
    <property type="match status" value="1"/>
</dbReference>
<feature type="domain" description="Diacylglycerol glucosyltransferase N-terminal" evidence="5">
    <location>
        <begin position="17"/>
        <end position="179"/>
    </location>
</feature>